<dbReference type="CAZy" id="GH13">
    <property type="family name" value="Glycoside Hydrolase Family 13"/>
</dbReference>
<dbReference type="SMART" id="SM00642">
    <property type="entry name" value="Aamy"/>
    <property type="match status" value="1"/>
</dbReference>
<dbReference type="SUPFAM" id="SSF51011">
    <property type="entry name" value="Glycosyl hydrolase domain"/>
    <property type="match status" value="1"/>
</dbReference>
<dbReference type="PANTHER" id="PTHR43002">
    <property type="entry name" value="GLYCOGEN DEBRANCHING ENZYME"/>
    <property type="match status" value="1"/>
</dbReference>
<proteinExistence type="inferred from homology"/>
<dbReference type="EMBL" id="CP000885">
    <property type="protein sequence ID" value="ABX42692.1"/>
    <property type="molecule type" value="Genomic_DNA"/>
</dbReference>
<organism evidence="3 4">
    <name type="scientific">Lachnoclostridium phytofermentans (strain ATCC 700394 / DSM 18823 / ISDg)</name>
    <name type="common">Clostridium phytofermentans</name>
    <dbReference type="NCBI Taxonomy" id="357809"/>
    <lineage>
        <taxon>Bacteria</taxon>
        <taxon>Bacillati</taxon>
        <taxon>Bacillota</taxon>
        <taxon>Clostridia</taxon>
        <taxon>Lachnospirales</taxon>
        <taxon>Lachnospiraceae</taxon>
    </lineage>
</organism>
<dbReference type="GO" id="GO:0004553">
    <property type="term" value="F:hydrolase activity, hydrolyzing O-glycosyl compounds"/>
    <property type="evidence" value="ECO:0007669"/>
    <property type="project" value="InterPro"/>
</dbReference>
<dbReference type="Gene3D" id="2.60.40.10">
    <property type="entry name" value="Immunoglobulins"/>
    <property type="match status" value="1"/>
</dbReference>
<dbReference type="InterPro" id="IPR014756">
    <property type="entry name" value="Ig_E-set"/>
</dbReference>
<dbReference type="eggNOG" id="COG1523">
    <property type="taxonomic scope" value="Bacteria"/>
</dbReference>
<dbReference type="InterPro" id="IPR017853">
    <property type="entry name" value="GH"/>
</dbReference>
<dbReference type="InterPro" id="IPR013780">
    <property type="entry name" value="Glyco_hydro_b"/>
</dbReference>
<dbReference type="InterPro" id="IPR011840">
    <property type="entry name" value="PulA_typeI"/>
</dbReference>
<dbReference type="Proteomes" id="UP000000370">
    <property type="component" value="Chromosome"/>
</dbReference>
<dbReference type="STRING" id="357809.Cphy_2331"/>
<dbReference type="NCBIfam" id="TIGR02104">
    <property type="entry name" value="pulA_typeI"/>
    <property type="match status" value="1"/>
</dbReference>
<accession>A9KKW0</accession>
<dbReference type="Pfam" id="PF00128">
    <property type="entry name" value="Alpha-amylase"/>
    <property type="match status" value="1"/>
</dbReference>
<dbReference type="RefSeq" id="WP_012200346.1">
    <property type="nucleotide sequence ID" value="NC_010001.1"/>
</dbReference>
<evidence type="ECO:0000313" key="3">
    <source>
        <dbReference type="EMBL" id="ABX42692.1"/>
    </source>
</evidence>
<dbReference type="Pfam" id="PF02922">
    <property type="entry name" value="CBM_48"/>
    <property type="match status" value="1"/>
</dbReference>
<dbReference type="GO" id="GO:0005975">
    <property type="term" value="P:carbohydrate metabolic process"/>
    <property type="evidence" value="ECO:0007669"/>
    <property type="project" value="InterPro"/>
</dbReference>
<name>A9KKW0_LACP7</name>
<dbReference type="InterPro" id="IPR013783">
    <property type="entry name" value="Ig-like_fold"/>
</dbReference>
<dbReference type="OrthoDB" id="9761875at2"/>
<dbReference type="SUPFAM" id="SSF81296">
    <property type="entry name" value="E set domains"/>
    <property type="match status" value="1"/>
</dbReference>
<dbReference type="SUPFAM" id="SSF51445">
    <property type="entry name" value="(Trans)glycosidases"/>
    <property type="match status" value="1"/>
</dbReference>
<keyword evidence="4" id="KW-1185">Reference proteome</keyword>
<dbReference type="CAZy" id="CBM48">
    <property type="family name" value="Carbohydrate-Binding Module Family 48"/>
</dbReference>
<dbReference type="InterPro" id="IPR004193">
    <property type="entry name" value="Glyco_hydro_13_N"/>
</dbReference>
<gene>
    <name evidence="3" type="ordered locus">Cphy_2331</name>
</gene>
<dbReference type="InterPro" id="IPR049117">
    <property type="entry name" value="pulA_all-beta"/>
</dbReference>
<dbReference type="Pfam" id="PF21653">
    <property type="entry name" value="pulA_all-beta"/>
    <property type="match status" value="1"/>
</dbReference>
<dbReference type="InterPro" id="IPR006047">
    <property type="entry name" value="GH13_cat_dom"/>
</dbReference>
<reference evidence="4" key="1">
    <citation type="submission" date="2007-11" db="EMBL/GenBank/DDBJ databases">
        <title>Complete genome sequence of Clostridium phytofermentans ISDg.</title>
        <authorList>
            <person name="Leschine S.B."/>
            <person name="Warnick T.A."/>
            <person name="Blanchard J.L."/>
            <person name="Schnell D.J."/>
            <person name="Petit E.L."/>
            <person name="LaTouf W.G."/>
            <person name="Copeland A."/>
            <person name="Lucas S."/>
            <person name="Lapidus A."/>
            <person name="Barry K."/>
            <person name="Glavina del Rio T."/>
            <person name="Dalin E."/>
            <person name="Tice H."/>
            <person name="Pitluck S."/>
            <person name="Kiss H."/>
            <person name="Brettin T."/>
            <person name="Bruce D."/>
            <person name="Detter J.C."/>
            <person name="Han C."/>
            <person name="Kuske C."/>
            <person name="Schmutz J."/>
            <person name="Larimer F."/>
            <person name="Land M."/>
            <person name="Hauser L."/>
            <person name="Kyrpides N."/>
            <person name="Kim E.A."/>
            <person name="Richardson P."/>
        </authorList>
    </citation>
    <scope>NUCLEOTIDE SEQUENCE [LARGE SCALE GENOMIC DNA]</scope>
    <source>
        <strain evidence="4">ATCC 700394 / DSM 18823 / ISDg</strain>
    </source>
</reference>
<dbReference type="Gene3D" id="2.60.40.1180">
    <property type="entry name" value="Golgi alpha-mannosidase II"/>
    <property type="match status" value="1"/>
</dbReference>
<feature type="domain" description="Glycosyl hydrolase family 13 catalytic" evidence="2">
    <location>
        <begin position="170"/>
        <end position="550"/>
    </location>
</feature>
<dbReference type="CDD" id="cd02860">
    <property type="entry name" value="E_set_Pullulanase"/>
    <property type="match status" value="1"/>
</dbReference>
<protein>
    <submittedName>
        <fullName evidence="3">Pullulanase, type I</fullName>
    </submittedName>
</protein>
<evidence type="ECO:0000256" key="1">
    <source>
        <dbReference type="ARBA" id="ARBA00008061"/>
    </source>
</evidence>
<dbReference type="KEGG" id="cpy:Cphy_2331"/>
<dbReference type="HOGENOM" id="CLU_004744_4_1_9"/>
<sequence>MDEFWNSIDGEKQYYYDGNDLGCTYTNRSTKLKVWAPTASMVVVNLYQNGNAGKPYITEIMKKEESGIWSVCLLGDLEGVYYTYLVTVDGQTKEAVDPYARTTGLNGKRAMILDLEKTNPTGFLEDTKPKFDSFLDAVIYELHIRDLSMESDSGIKEKGKLLGLTELNTRNSDGLTTGLSHILDLGVTHIHLLPCFDYASVDEENSSIFNWGYDPENYNVVEGSYSTNPYDGAVRVKEFKTLVQSLHENGLRVIMDVVYNHTMKTEESNFNKIVPDYYYRKVGDKFSDASACGNETASERLMVRKFIVDSIIYWAKEYHIDGFRFDLMGIHDIETMNEVRKVLDQIDPSIILYGEGWVGGDSPLPAGQRAMKANMSMLPGIAAFSDDFRDGLKGSVFLAEEKGFATGDSDKKESVKFGVVASTLHPQIDYKKVNYSDSPWALEPAQCINYVSAHDNYTLWDKIACSCKEDTYEIRVKKNKLCAAIVFTSQGIPFLQAGEEMLRNKPSSEIAGEFVENSYNSSDSVNCIKWSNKANVIDVVSYYEGLIRFRKEHKALRMQSAKEISKRLTFLPEEREDVISYLIQGDLVDKTLCVIYNSSEEKVTIRLPESDWTVYIDGNNSGVEPLYEVKGTTVEVEPISCMVLVKD</sequence>
<dbReference type="AlphaFoldDB" id="A9KKW0"/>
<dbReference type="CDD" id="cd11341">
    <property type="entry name" value="AmyAc_Pullulanase_LD-like"/>
    <property type="match status" value="1"/>
</dbReference>
<evidence type="ECO:0000313" key="4">
    <source>
        <dbReference type="Proteomes" id="UP000000370"/>
    </source>
</evidence>
<evidence type="ECO:0000259" key="2">
    <source>
        <dbReference type="SMART" id="SM00642"/>
    </source>
</evidence>
<dbReference type="Gene3D" id="3.20.20.80">
    <property type="entry name" value="Glycosidases"/>
    <property type="match status" value="1"/>
</dbReference>
<comment type="similarity">
    <text evidence="1">Belongs to the glycosyl hydrolase 13 family.</text>
</comment>